<dbReference type="SUPFAM" id="SSF48726">
    <property type="entry name" value="Immunoglobulin"/>
    <property type="match status" value="2"/>
</dbReference>
<evidence type="ECO:0000256" key="3">
    <source>
        <dbReference type="ARBA" id="ARBA00022692"/>
    </source>
</evidence>
<dbReference type="Ensembl" id="ENSCLAT00000002919.1">
    <property type="protein sequence ID" value="ENSCLAP00000002862.1"/>
    <property type="gene ID" value="ENSCLAG00000002060.1"/>
</dbReference>
<evidence type="ECO:0000259" key="14">
    <source>
        <dbReference type="PROSITE" id="PS50835"/>
    </source>
</evidence>
<dbReference type="InterPro" id="IPR003599">
    <property type="entry name" value="Ig_sub"/>
</dbReference>
<dbReference type="InterPro" id="IPR043136">
    <property type="entry name" value="B30.2/SPRY_sf"/>
</dbReference>
<dbReference type="GO" id="GO:0001817">
    <property type="term" value="P:regulation of cytokine production"/>
    <property type="evidence" value="ECO:0007669"/>
    <property type="project" value="TreeGrafter"/>
</dbReference>
<dbReference type="InterPro" id="IPR053896">
    <property type="entry name" value="BTN3A2-like_Ig-C"/>
</dbReference>
<feature type="chain" id="PRO_5034733456" description="Butyrophilin subfamily 1 member A1" evidence="12">
    <location>
        <begin position="28"/>
        <end position="500"/>
    </location>
</feature>
<feature type="domain" description="B30.2/SPRY" evidence="13">
    <location>
        <begin position="272"/>
        <end position="466"/>
    </location>
</feature>
<dbReference type="Pfam" id="PF07686">
    <property type="entry name" value="V-set"/>
    <property type="match status" value="1"/>
</dbReference>
<dbReference type="PROSITE" id="PS50835">
    <property type="entry name" value="IG_LIKE"/>
    <property type="match status" value="2"/>
</dbReference>
<gene>
    <name evidence="15" type="primary">Btn1a1</name>
</gene>
<dbReference type="FunFam" id="2.60.40.10:FF:000088">
    <property type="entry name" value="Butyrophilin subfamily 1 member A1"/>
    <property type="match status" value="1"/>
</dbReference>
<dbReference type="RefSeq" id="XP_005403337.1">
    <property type="nucleotide sequence ID" value="XM_005403280.2"/>
</dbReference>
<dbReference type="GO" id="GO:0005102">
    <property type="term" value="F:signaling receptor binding"/>
    <property type="evidence" value="ECO:0007669"/>
    <property type="project" value="TreeGrafter"/>
</dbReference>
<evidence type="ECO:0000259" key="13">
    <source>
        <dbReference type="PROSITE" id="PS50188"/>
    </source>
</evidence>
<comment type="subcellular location">
    <subcellularLocation>
        <location evidence="1">Membrane</location>
        <topology evidence="1">Single-pass type I membrane protein</topology>
    </subcellularLocation>
</comment>
<dbReference type="InterPro" id="IPR036179">
    <property type="entry name" value="Ig-like_dom_sf"/>
</dbReference>
<dbReference type="InterPro" id="IPR050504">
    <property type="entry name" value="IgSF_BTN/MOG"/>
</dbReference>
<evidence type="ECO:0000313" key="16">
    <source>
        <dbReference type="Proteomes" id="UP000694398"/>
    </source>
</evidence>
<dbReference type="InterPro" id="IPR003877">
    <property type="entry name" value="SPRY_dom"/>
</dbReference>
<evidence type="ECO:0000256" key="6">
    <source>
        <dbReference type="ARBA" id="ARBA00023136"/>
    </source>
</evidence>
<dbReference type="InterPro" id="IPR013106">
    <property type="entry name" value="Ig_V-set"/>
</dbReference>
<evidence type="ECO:0000256" key="7">
    <source>
        <dbReference type="ARBA" id="ARBA00023157"/>
    </source>
</evidence>
<dbReference type="PRINTS" id="PR01407">
    <property type="entry name" value="BUTYPHLNCDUF"/>
</dbReference>
<evidence type="ECO:0000256" key="10">
    <source>
        <dbReference type="SAM" id="MobiDB-lite"/>
    </source>
</evidence>
<keyword evidence="8" id="KW-0325">Glycoprotein</keyword>
<evidence type="ECO:0000256" key="9">
    <source>
        <dbReference type="ARBA" id="ARBA00023319"/>
    </source>
</evidence>
<dbReference type="Pfam" id="PF22705">
    <property type="entry name" value="C2-set_3"/>
    <property type="match status" value="1"/>
</dbReference>
<dbReference type="RefSeq" id="XP_013359220.1">
    <property type="nucleotide sequence ID" value="XM_013503766.1"/>
</dbReference>
<dbReference type="SMART" id="SM00406">
    <property type="entry name" value="IGv"/>
    <property type="match status" value="1"/>
</dbReference>
<dbReference type="SMART" id="SM00409">
    <property type="entry name" value="IG"/>
    <property type="match status" value="1"/>
</dbReference>
<reference evidence="15" key="1">
    <citation type="submission" date="2025-08" db="UniProtKB">
        <authorList>
            <consortium name="Ensembl"/>
        </authorList>
    </citation>
    <scope>IDENTIFICATION</scope>
</reference>
<dbReference type="InterPro" id="IPR037958">
    <property type="entry name" value="SPRY/PRY_BTN1/2"/>
</dbReference>
<evidence type="ECO:0000256" key="4">
    <source>
        <dbReference type="ARBA" id="ARBA00022729"/>
    </source>
</evidence>
<dbReference type="InterPro" id="IPR001870">
    <property type="entry name" value="B30.2/SPRY"/>
</dbReference>
<evidence type="ECO:0000256" key="8">
    <source>
        <dbReference type="ARBA" id="ARBA00023180"/>
    </source>
</evidence>
<comment type="similarity">
    <text evidence="2">Belongs to the immunoglobulin superfamily. BTN/MOG family.</text>
</comment>
<dbReference type="OrthoDB" id="6105938at2759"/>
<keyword evidence="4 12" id="KW-0732">Signal</keyword>
<dbReference type="InterPro" id="IPR007110">
    <property type="entry name" value="Ig-like_dom"/>
</dbReference>
<evidence type="ECO:0000313" key="15">
    <source>
        <dbReference type="Ensembl" id="ENSCLAP00000002862.1"/>
    </source>
</evidence>
<dbReference type="PROSITE" id="PS50188">
    <property type="entry name" value="B302_SPRY"/>
    <property type="match status" value="1"/>
</dbReference>
<evidence type="ECO:0008006" key="17">
    <source>
        <dbReference type="Google" id="ProtNLM"/>
    </source>
</evidence>
<keyword evidence="3 11" id="KW-0812">Transmembrane</keyword>
<dbReference type="OMA" id="WVKMIPE"/>
<organism evidence="15 16">
    <name type="scientific">Chinchilla lanigera</name>
    <name type="common">Long-tailed chinchilla</name>
    <name type="synonym">Chinchilla villidera</name>
    <dbReference type="NCBI Taxonomy" id="34839"/>
    <lineage>
        <taxon>Eukaryota</taxon>
        <taxon>Metazoa</taxon>
        <taxon>Chordata</taxon>
        <taxon>Craniata</taxon>
        <taxon>Vertebrata</taxon>
        <taxon>Euteleostomi</taxon>
        <taxon>Mammalia</taxon>
        <taxon>Eutheria</taxon>
        <taxon>Euarchontoglires</taxon>
        <taxon>Glires</taxon>
        <taxon>Rodentia</taxon>
        <taxon>Hystricomorpha</taxon>
        <taxon>Chinchillidae</taxon>
        <taxon>Chinchilla</taxon>
    </lineage>
</organism>
<name>A0A8C2ULZ1_CHILA</name>
<dbReference type="RefSeq" id="XP_005403338.1">
    <property type="nucleotide sequence ID" value="XM_005403281.2"/>
</dbReference>
<proteinExistence type="inferred from homology"/>
<dbReference type="Pfam" id="PF00622">
    <property type="entry name" value="SPRY"/>
    <property type="match status" value="1"/>
</dbReference>
<evidence type="ECO:0000256" key="12">
    <source>
        <dbReference type="SAM" id="SignalP"/>
    </source>
</evidence>
<keyword evidence="6 11" id="KW-0472">Membrane</keyword>
<dbReference type="Gene3D" id="2.60.40.10">
    <property type="entry name" value="Immunoglobulins"/>
    <property type="match status" value="2"/>
</dbReference>
<dbReference type="RefSeq" id="XP_005403340.1">
    <property type="nucleotide sequence ID" value="XM_005403283.2"/>
</dbReference>
<dbReference type="SUPFAM" id="SSF49899">
    <property type="entry name" value="Concanavalin A-like lectins/glucanases"/>
    <property type="match status" value="1"/>
</dbReference>
<reference evidence="15" key="2">
    <citation type="submission" date="2025-09" db="UniProtKB">
        <authorList>
            <consortium name="Ensembl"/>
        </authorList>
    </citation>
    <scope>IDENTIFICATION</scope>
</reference>
<dbReference type="CDD" id="cd05713">
    <property type="entry name" value="IgV_MOG_like"/>
    <property type="match status" value="1"/>
</dbReference>
<dbReference type="GeneTree" id="ENSGT00940000161530"/>
<evidence type="ECO:0000256" key="2">
    <source>
        <dbReference type="ARBA" id="ARBA00007591"/>
    </source>
</evidence>
<feature type="domain" description="Ig-like" evidence="14">
    <location>
        <begin position="23"/>
        <end position="143"/>
    </location>
</feature>
<sequence length="500" mass="55619">MWMAVFPNSLPGCLLTLMLLRLPTLDAAPFEVLGPLEPILALVGEDSELPCYLSPSVSAEHMELRWFRNTFSPAVLVYQDGQEQEGEQMPEYQGRVTLVTDNITAGHAALRIHGIRAFDEGVYGCSFKDDQAHREAFLQLRVAALGSDPHISVEVQDSGEIRLECTSVGWYPEPQVQWRTPAGEKFLSTSESRSPDQEGLFTVATSMIIRDTSLETVSCCIRNLLLGQQKEVGISTSAPSDAIWSSLMVAVLMGLTGVFVTWQLYRKYVKKKTKNETSPIEWKLARSHAVDVTLDPGTAHPHLILSEDSKSVRLEDSRQKLSENPDRFDSWPCVLGKKPFTSGRYYWEVEVGDRTDWLLGVCREDVMKKGFILMSPKNGFWVVELSEKGYWALAPLRVLLSLPEAPHQIGIFVDYESGAVSFYSVNDGSHIYSFTKVSFSGPLRPIFCLWSCDKKPLTICPVAVDGPAEVTVVPDAQTHQRLLPPMGEDSGSGVTNNQPF</sequence>
<keyword evidence="9" id="KW-0393">Immunoglobulin domain</keyword>
<dbReference type="GeneID" id="102012199"/>
<dbReference type="Proteomes" id="UP000694398">
    <property type="component" value="Unassembled WGS sequence"/>
</dbReference>
<dbReference type="CTD" id="696"/>
<keyword evidence="5 11" id="KW-1133">Transmembrane helix</keyword>
<dbReference type="InterPro" id="IPR006574">
    <property type="entry name" value="PRY"/>
</dbReference>
<accession>A0A8C2ULZ1</accession>
<dbReference type="FunFam" id="2.60.120.920:FF:000004">
    <property type="entry name" value="Butyrophilin subfamily 1 member A1"/>
    <property type="match status" value="1"/>
</dbReference>
<dbReference type="Pfam" id="PF13765">
    <property type="entry name" value="PRY"/>
    <property type="match status" value="1"/>
</dbReference>
<feature type="region of interest" description="Disordered" evidence="10">
    <location>
        <begin position="481"/>
        <end position="500"/>
    </location>
</feature>
<dbReference type="CDD" id="cd15819">
    <property type="entry name" value="SPRY_PRY_BTN1_2"/>
    <property type="match status" value="1"/>
</dbReference>
<feature type="domain" description="Ig-like" evidence="14">
    <location>
        <begin position="149"/>
        <end position="235"/>
    </location>
</feature>
<keyword evidence="16" id="KW-1185">Reference proteome</keyword>
<dbReference type="InterPro" id="IPR013783">
    <property type="entry name" value="Ig-like_fold"/>
</dbReference>
<dbReference type="GO" id="GO:0009897">
    <property type="term" value="C:external side of plasma membrane"/>
    <property type="evidence" value="ECO:0007669"/>
    <property type="project" value="TreeGrafter"/>
</dbReference>
<dbReference type="SMART" id="SM00589">
    <property type="entry name" value="PRY"/>
    <property type="match status" value="1"/>
</dbReference>
<dbReference type="InterPro" id="IPR013320">
    <property type="entry name" value="ConA-like_dom_sf"/>
</dbReference>
<dbReference type="PANTHER" id="PTHR24100">
    <property type="entry name" value="BUTYROPHILIN"/>
    <property type="match status" value="1"/>
</dbReference>
<dbReference type="GO" id="GO:0050852">
    <property type="term" value="P:T cell receptor signaling pathway"/>
    <property type="evidence" value="ECO:0007669"/>
    <property type="project" value="TreeGrafter"/>
</dbReference>
<dbReference type="InterPro" id="IPR003879">
    <property type="entry name" value="Butyrophylin_SPRY"/>
</dbReference>
<dbReference type="Gene3D" id="2.60.120.920">
    <property type="match status" value="1"/>
</dbReference>
<evidence type="ECO:0000256" key="5">
    <source>
        <dbReference type="ARBA" id="ARBA00022989"/>
    </source>
</evidence>
<dbReference type="RefSeq" id="XP_005403339.1">
    <property type="nucleotide sequence ID" value="XM_005403282.2"/>
</dbReference>
<evidence type="ECO:0000256" key="1">
    <source>
        <dbReference type="ARBA" id="ARBA00004479"/>
    </source>
</evidence>
<keyword evidence="7" id="KW-1015">Disulfide bond</keyword>
<dbReference type="SMART" id="SM00449">
    <property type="entry name" value="SPRY"/>
    <property type="match status" value="1"/>
</dbReference>
<feature type="transmembrane region" description="Helical" evidence="11">
    <location>
        <begin position="242"/>
        <end position="265"/>
    </location>
</feature>
<dbReference type="FunFam" id="2.60.40.10:FF:000208">
    <property type="entry name" value="Butyrophilin subfamily 1 member A1"/>
    <property type="match status" value="1"/>
</dbReference>
<feature type="signal peptide" evidence="12">
    <location>
        <begin position="1"/>
        <end position="27"/>
    </location>
</feature>
<dbReference type="PANTHER" id="PTHR24100:SF138">
    <property type="entry name" value="BUTYROPHILIN SUBFAMILY 1 MEMBER A1"/>
    <property type="match status" value="1"/>
</dbReference>
<protein>
    <recommendedName>
        <fullName evidence="17">Butyrophilin subfamily 1 member A1</fullName>
    </recommendedName>
</protein>
<dbReference type="AlphaFoldDB" id="A0A8C2ULZ1"/>
<evidence type="ECO:0000256" key="11">
    <source>
        <dbReference type="SAM" id="Phobius"/>
    </source>
</evidence>